<reference evidence="9 10" key="1">
    <citation type="journal article" date="2019" name="Int. J. Syst. Evol. Microbiol.">
        <title>The Global Catalogue of Microorganisms (GCM) 10K type strain sequencing project: providing services to taxonomists for standard genome sequencing and annotation.</title>
        <authorList>
            <consortium name="The Broad Institute Genomics Platform"/>
            <consortium name="The Broad Institute Genome Sequencing Center for Infectious Disease"/>
            <person name="Wu L."/>
            <person name="Ma J."/>
        </authorList>
    </citation>
    <scope>NUCLEOTIDE SEQUENCE [LARGE SCALE GENOMIC DNA]</scope>
    <source>
        <strain evidence="9 10">JCM 13584</strain>
    </source>
</reference>
<accession>A0ABN2R2L3</accession>
<dbReference type="Pfam" id="PF02687">
    <property type="entry name" value="FtsX"/>
    <property type="match status" value="2"/>
</dbReference>
<keyword evidence="10" id="KW-1185">Reference proteome</keyword>
<proteinExistence type="inferred from homology"/>
<protein>
    <submittedName>
        <fullName evidence="9">FtsX-like permease family protein</fullName>
    </submittedName>
</protein>
<sequence>MSGSHRSRLSTAGLLRRQLTTSPGASIALALLVLVGALLATAVPRAATALHTEALHEQLADLPAAELDLTASARERPGVGPSANGTTLAPDVEAVWGAQEDHLAAIVDEMPAPLAAITEPPLAMLTVAPVRAKVPGAGPSAPSYRIMPGFDPRLREHVTLTAGAWPAPIEAAVPSGTPIELVLTDAVAERMDWALGEERFIDIDGTPQPVVLSGTVAPVDAGDGVWTHIVPALEASVVDNGLAPPEITAVAFLDPASWSDFARVSVPLTLEVWIPIDTASITADASAELAPMLGQFSSDLHAVGEGGWVDEYYTVAGLAFSSSLRDELALASAAATASDALLATVASGPIGVMVAVLVLGARVVFERRREGLELVAARGASNGQLRGILALEGGLIGLPAAIVGGVVGTLAFDADGGSAGWVVAALFAVTPAALLIASAPSLSPLRRVRADLGSANGGRLRWIGELVLVLLAAASVVLLFRRGLASSASVGVDPLLAAVPLLLSLVACLVVLRVYPLPLARIVRSMAAKPGLVGFLGSARALRDPSAGLVPVLAVVVGVAVAVFSSVLLGTIGSGVEAAASHRVGADASVAGRPLTQAQLDELRAVPGVEAIAPVYSTRNASITIDGRQRTTTLIVIDVAEMQVVQQGRPDATPLPDTLAEPPGADGVPVLVSGVVAAVTAGATDVEIDGDPFSVEGVVDGTTAYSPRANWMLMDAANARPYTDTLVPRTVLVRFDAGADTQAVVADLERIAPDSTVETPERVADDLGSRPTVQGLVAALIAAIVLVSLLTALAIVLTLIVGRPARERLLPLLATLGLDRRGERALVAWEIAPVTAVSLVVGAALGAVLPFVVLGGIDLSSFTGGDAQPAVAYDPWLIAGVLATSVVVTVVASALAASLGSRIDVARAMRKEEEG</sequence>
<gene>
    <name evidence="9" type="ORF">GCM10009717_31620</name>
</gene>
<dbReference type="InterPro" id="IPR050250">
    <property type="entry name" value="Macrolide_Exporter_MacB"/>
</dbReference>
<feature type="transmembrane region" description="Helical" evidence="7">
    <location>
        <begin position="340"/>
        <end position="365"/>
    </location>
</feature>
<feature type="transmembrane region" description="Helical" evidence="7">
    <location>
        <begin position="877"/>
        <end position="900"/>
    </location>
</feature>
<feature type="transmembrane region" description="Helical" evidence="7">
    <location>
        <begin position="549"/>
        <end position="572"/>
    </location>
</feature>
<evidence type="ECO:0000313" key="9">
    <source>
        <dbReference type="EMBL" id="GAA1962487.1"/>
    </source>
</evidence>
<feature type="transmembrane region" description="Helical" evidence="7">
    <location>
        <begin position="831"/>
        <end position="857"/>
    </location>
</feature>
<feature type="transmembrane region" description="Helical" evidence="7">
    <location>
        <begin position="495"/>
        <end position="515"/>
    </location>
</feature>
<evidence type="ECO:0000256" key="7">
    <source>
        <dbReference type="SAM" id="Phobius"/>
    </source>
</evidence>
<dbReference type="PANTHER" id="PTHR30572:SF4">
    <property type="entry name" value="ABC TRANSPORTER PERMEASE YTRF"/>
    <property type="match status" value="1"/>
</dbReference>
<evidence type="ECO:0000313" key="10">
    <source>
        <dbReference type="Proteomes" id="UP001499954"/>
    </source>
</evidence>
<dbReference type="Proteomes" id="UP001499954">
    <property type="component" value="Unassembled WGS sequence"/>
</dbReference>
<evidence type="ECO:0000256" key="1">
    <source>
        <dbReference type="ARBA" id="ARBA00004651"/>
    </source>
</evidence>
<feature type="transmembrane region" description="Helical" evidence="7">
    <location>
        <begin position="460"/>
        <end position="480"/>
    </location>
</feature>
<feature type="transmembrane region" description="Helical" evidence="7">
    <location>
        <begin position="776"/>
        <end position="801"/>
    </location>
</feature>
<feature type="transmembrane region" description="Helical" evidence="7">
    <location>
        <begin position="418"/>
        <end position="439"/>
    </location>
</feature>
<evidence type="ECO:0000256" key="4">
    <source>
        <dbReference type="ARBA" id="ARBA00022989"/>
    </source>
</evidence>
<feature type="transmembrane region" description="Helical" evidence="7">
    <location>
        <begin position="385"/>
        <end position="412"/>
    </location>
</feature>
<feature type="domain" description="ABC3 transporter permease C-terminal" evidence="8">
    <location>
        <begin position="782"/>
        <end position="903"/>
    </location>
</feature>
<comment type="caution">
    <text evidence="9">The sequence shown here is derived from an EMBL/GenBank/DDBJ whole genome shotgun (WGS) entry which is preliminary data.</text>
</comment>
<keyword evidence="4 7" id="KW-1133">Transmembrane helix</keyword>
<evidence type="ECO:0000259" key="8">
    <source>
        <dbReference type="Pfam" id="PF02687"/>
    </source>
</evidence>
<comment type="similarity">
    <text evidence="6">Belongs to the ABC-4 integral membrane protein family.</text>
</comment>
<dbReference type="PANTHER" id="PTHR30572">
    <property type="entry name" value="MEMBRANE COMPONENT OF TRANSPORTER-RELATED"/>
    <property type="match status" value="1"/>
</dbReference>
<dbReference type="EMBL" id="BAAAMK010000008">
    <property type="protein sequence ID" value="GAA1962487.1"/>
    <property type="molecule type" value="Genomic_DNA"/>
</dbReference>
<evidence type="ECO:0000256" key="2">
    <source>
        <dbReference type="ARBA" id="ARBA00022475"/>
    </source>
</evidence>
<feature type="domain" description="ABC3 transporter permease C-terminal" evidence="8">
    <location>
        <begin position="352"/>
        <end position="448"/>
    </location>
</feature>
<dbReference type="RefSeq" id="WP_157415239.1">
    <property type="nucleotide sequence ID" value="NZ_BAAAMK010000008.1"/>
</dbReference>
<organism evidence="9 10">
    <name type="scientific">Agromyces allii</name>
    <dbReference type="NCBI Taxonomy" id="393607"/>
    <lineage>
        <taxon>Bacteria</taxon>
        <taxon>Bacillati</taxon>
        <taxon>Actinomycetota</taxon>
        <taxon>Actinomycetes</taxon>
        <taxon>Micrococcales</taxon>
        <taxon>Microbacteriaceae</taxon>
        <taxon>Agromyces</taxon>
    </lineage>
</organism>
<keyword evidence="5 7" id="KW-0472">Membrane</keyword>
<evidence type="ECO:0000256" key="5">
    <source>
        <dbReference type="ARBA" id="ARBA00023136"/>
    </source>
</evidence>
<keyword evidence="2" id="KW-1003">Cell membrane</keyword>
<name>A0ABN2R2L3_9MICO</name>
<comment type="subcellular location">
    <subcellularLocation>
        <location evidence="1">Cell membrane</location>
        <topology evidence="1">Multi-pass membrane protein</topology>
    </subcellularLocation>
</comment>
<dbReference type="InterPro" id="IPR003838">
    <property type="entry name" value="ABC3_permease_C"/>
</dbReference>
<evidence type="ECO:0000256" key="6">
    <source>
        <dbReference type="ARBA" id="ARBA00038076"/>
    </source>
</evidence>
<evidence type="ECO:0000256" key="3">
    <source>
        <dbReference type="ARBA" id="ARBA00022692"/>
    </source>
</evidence>
<keyword evidence="3 7" id="KW-0812">Transmembrane</keyword>